<dbReference type="PANTHER" id="PTHR10994:SF193">
    <property type="entry name" value="RETICULON-LIKE PROTEIN"/>
    <property type="match status" value="1"/>
</dbReference>
<dbReference type="GO" id="GO:0032541">
    <property type="term" value="C:cortical endoplasmic reticulum"/>
    <property type="evidence" value="ECO:0007669"/>
    <property type="project" value="EnsemblFungi"/>
</dbReference>
<sequence length="293" mass="32347">MSSASINVEKKQGGNNLLLWRNPVETGKVFGGLLVGLLVLKTVNLATLFLKLLYTVVFITGSVEFVSKILLGQGLISSYAPKECLNIVGLLKPHVDCLLQQLPAQQAKLRKLVFAYQPKNNFRAAAVLYVLHKFFSWFSLWTITFVGVIGAFTVPLVYSLFQTEIDTAVDNGIKVVKTKTEEFSTVASEKTKPYLETLDKKMGPVSNFVKSQYQQTNTVTPQSTTTQMTAQVPLEPEHESHAQTSSSAAFPNAPTTKPLGQETQEFSVDQLQSELKQSTDGLKHDLQQNNSAF</sequence>
<dbReference type="RefSeq" id="XP_003679521.1">
    <property type="nucleotide sequence ID" value="XM_003679473.1"/>
</dbReference>
<evidence type="ECO:0000256" key="2">
    <source>
        <dbReference type="ARBA" id="ARBA00022692"/>
    </source>
</evidence>
<feature type="transmembrane region" description="Helical" evidence="6">
    <location>
        <begin position="29"/>
        <end position="50"/>
    </location>
</feature>
<dbReference type="KEGG" id="tdl:TDEL_0B01810"/>
<dbReference type="EMBL" id="HE616743">
    <property type="protein sequence ID" value="CCE90310.1"/>
    <property type="molecule type" value="Genomic_DNA"/>
</dbReference>
<dbReference type="HOGENOM" id="CLU_050576_0_0_1"/>
<evidence type="ECO:0000313" key="9">
    <source>
        <dbReference type="EMBL" id="CCE90310.1"/>
    </source>
</evidence>
<feature type="transmembrane region" description="Helical" evidence="6">
    <location>
        <begin position="138"/>
        <end position="161"/>
    </location>
</feature>
<feature type="compositionally biased region" description="Low complexity" evidence="7">
    <location>
        <begin position="214"/>
        <end position="231"/>
    </location>
</feature>
<evidence type="ECO:0000313" key="10">
    <source>
        <dbReference type="Proteomes" id="UP000005627"/>
    </source>
</evidence>
<dbReference type="InterPro" id="IPR003388">
    <property type="entry name" value="Reticulon"/>
</dbReference>
<evidence type="ECO:0000256" key="6">
    <source>
        <dbReference type="RuleBase" id="RU363132"/>
    </source>
</evidence>
<keyword evidence="4 6" id="KW-1133">Transmembrane helix</keyword>
<keyword evidence="3 6" id="KW-0256">Endoplasmic reticulum</keyword>
<comment type="subcellular location">
    <subcellularLocation>
        <location evidence="1 6">Endoplasmic reticulum membrane</location>
        <topology evidence="1 6">Multi-pass membrane protein</topology>
    </subcellularLocation>
</comment>
<dbReference type="InParanoid" id="G8ZNW6"/>
<dbReference type="FunCoup" id="G8ZNW6">
    <property type="interactions" value="290"/>
</dbReference>
<dbReference type="eggNOG" id="KOG1792">
    <property type="taxonomic scope" value="Eukaryota"/>
</dbReference>
<dbReference type="AlphaFoldDB" id="G8ZNW6"/>
<evidence type="ECO:0000259" key="8">
    <source>
        <dbReference type="PROSITE" id="PS50845"/>
    </source>
</evidence>
<evidence type="ECO:0000256" key="4">
    <source>
        <dbReference type="ARBA" id="ARBA00022989"/>
    </source>
</evidence>
<reference evidence="9 10" key="1">
    <citation type="journal article" date="2011" name="Proc. Natl. Acad. Sci. U.S.A.">
        <title>Evolutionary erosion of yeast sex chromosomes by mating-type switching accidents.</title>
        <authorList>
            <person name="Gordon J.L."/>
            <person name="Armisen D."/>
            <person name="Proux-Wera E."/>
            <person name="Oheigeartaigh S.S."/>
            <person name="Byrne K.P."/>
            <person name="Wolfe K.H."/>
        </authorList>
    </citation>
    <scope>NUCLEOTIDE SEQUENCE [LARGE SCALE GENOMIC DNA]</scope>
    <source>
        <strain evidence="10">ATCC 10662 / CBS 1146 / NBRC 0425 / NCYC 2629 / NRRL Y-866</strain>
    </source>
</reference>
<evidence type="ECO:0000256" key="5">
    <source>
        <dbReference type="ARBA" id="ARBA00023136"/>
    </source>
</evidence>
<dbReference type="GeneID" id="11504152"/>
<dbReference type="Pfam" id="PF02453">
    <property type="entry name" value="Reticulon"/>
    <property type="match status" value="1"/>
</dbReference>
<dbReference type="PANTHER" id="PTHR10994">
    <property type="entry name" value="RETICULON"/>
    <property type="match status" value="1"/>
</dbReference>
<name>G8ZNW6_TORDE</name>
<organism evidence="9 10">
    <name type="scientific">Torulaspora delbrueckii</name>
    <name type="common">Yeast</name>
    <name type="synonym">Candida colliculosa</name>
    <dbReference type="NCBI Taxonomy" id="4950"/>
    <lineage>
        <taxon>Eukaryota</taxon>
        <taxon>Fungi</taxon>
        <taxon>Dikarya</taxon>
        <taxon>Ascomycota</taxon>
        <taxon>Saccharomycotina</taxon>
        <taxon>Saccharomycetes</taxon>
        <taxon>Saccharomycetales</taxon>
        <taxon>Saccharomycetaceae</taxon>
        <taxon>Torulaspora</taxon>
    </lineage>
</organism>
<keyword evidence="5 6" id="KW-0472">Membrane</keyword>
<dbReference type="GO" id="GO:0071788">
    <property type="term" value="P:endoplasmic reticulum tubular network maintenance"/>
    <property type="evidence" value="ECO:0007669"/>
    <property type="project" value="EnsemblFungi"/>
</dbReference>
<dbReference type="Proteomes" id="UP000005627">
    <property type="component" value="Chromosome 2"/>
</dbReference>
<dbReference type="GO" id="GO:0034976">
    <property type="term" value="P:response to endoplasmic reticulum stress"/>
    <property type="evidence" value="ECO:0007669"/>
    <property type="project" value="EnsemblFungi"/>
</dbReference>
<accession>G8ZNW6</accession>
<dbReference type="InterPro" id="IPR045064">
    <property type="entry name" value="Reticulon-like"/>
</dbReference>
<feature type="domain" description="Reticulon" evidence="8">
    <location>
        <begin position="14"/>
        <end position="203"/>
    </location>
</feature>
<dbReference type="GO" id="GO:0098554">
    <property type="term" value="C:cytoplasmic side of endoplasmic reticulum membrane"/>
    <property type="evidence" value="ECO:0007669"/>
    <property type="project" value="EnsemblFungi"/>
</dbReference>
<proteinExistence type="predicted"/>
<dbReference type="GO" id="GO:0048309">
    <property type="term" value="P:endoplasmic reticulum inheritance"/>
    <property type="evidence" value="ECO:0007669"/>
    <property type="project" value="EnsemblFungi"/>
</dbReference>
<dbReference type="PROSITE" id="PS50845">
    <property type="entry name" value="RETICULON"/>
    <property type="match status" value="1"/>
</dbReference>
<feature type="compositionally biased region" description="Polar residues" evidence="7">
    <location>
        <begin position="261"/>
        <end position="280"/>
    </location>
</feature>
<evidence type="ECO:0000256" key="1">
    <source>
        <dbReference type="ARBA" id="ARBA00004477"/>
    </source>
</evidence>
<keyword evidence="10" id="KW-1185">Reference proteome</keyword>
<dbReference type="STRING" id="1076872.G8ZNW6"/>
<evidence type="ECO:0000256" key="7">
    <source>
        <dbReference type="SAM" id="MobiDB-lite"/>
    </source>
</evidence>
<dbReference type="GO" id="GO:0009617">
    <property type="term" value="P:response to bacterium"/>
    <property type="evidence" value="ECO:0007669"/>
    <property type="project" value="InterPro"/>
</dbReference>
<dbReference type="OrthoDB" id="567788at2759"/>
<protein>
    <recommendedName>
        <fullName evidence="6">Reticulon-like protein</fullName>
    </recommendedName>
</protein>
<feature type="compositionally biased region" description="Polar residues" evidence="7">
    <location>
        <begin position="242"/>
        <end position="255"/>
    </location>
</feature>
<gene>
    <name evidence="9" type="primary">TDEL0B01810</name>
    <name evidence="9" type="ORF">TDEL_0B01810</name>
</gene>
<dbReference type="GO" id="GO:0051292">
    <property type="term" value="P:nuclear pore complex assembly"/>
    <property type="evidence" value="ECO:0007669"/>
    <property type="project" value="EnsemblFungi"/>
</dbReference>
<dbReference type="GO" id="GO:0005794">
    <property type="term" value="C:Golgi apparatus"/>
    <property type="evidence" value="ECO:0007669"/>
    <property type="project" value="EnsemblFungi"/>
</dbReference>
<feature type="region of interest" description="Disordered" evidence="7">
    <location>
        <begin position="214"/>
        <end position="293"/>
    </location>
</feature>
<evidence type="ECO:0000256" key="3">
    <source>
        <dbReference type="ARBA" id="ARBA00022824"/>
    </source>
</evidence>
<keyword evidence="2 6" id="KW-0812">Transmembrane</keyword>
<dbReference type="GO" id="GO:0032581">
    <property type="term" value="P:ER-dependent peroxisome organization"/>
    <property type="evidence" value="ECO:0007669"/>
    <property type="project" value="EnsemblFungi"/>
</dbReference>